<keyword evidence="4" id="KW-0520">NAD</keyword>
<dbReference type="InterPro" id="IPR006367">
    <property type="entry name" value="Sirohaem_synthase_N"/>
</dbReference>
<proteinExistence type="predicted"/>
<dbReference type="AlphaFoldDB" id="A0A3B0R106"/>
<dbReference type="UniPathway" id="UPA00262">
    <property type="reaction ID" value="UER00222"/>
</dbReference>
<organism evidence="8">
    <name type="scientific">hydrothermal vent metagenome</name>
    <dbReference type="NCBI Taxonomy" id="652676"/>
    <lineage>
        <taxon>unclassified sequences</taxon>
        <taxon>metagenomes</taxon>
        <taxon>ecological metagenomes</taxon>
    </lineage>
</organism>
<dbReference type="PANTHER" id="PTHR35330">
    <property type="entry name" value="SIROHEME BIOSYNTHESIS PROTEIN MET8"/>
    <property type="match status" value="1"/>
</dbReference>
<comment type="catalytic activity">
    <reaction evidence="6">
        <text>precorrin-2 + NAD(+) = sirohydrochlorin + NADH + 2 H(+)</text>
        <dbReference type="Rhea" id="RHEA:15613"/>
        <dbReference type="ChEBI" id="CHEBI:15378"/>
        <dbReference type="ChEBI" id="CHEBI:57540"/>
        <dbReference type="ChEBI" id="CHEBI:57945"/>
        <dbReference type="ChEBI" id="CHEBI:58351"/>
        <dbReference type="ChEBI" id="CHEBI:58827"/>
        <dbReference type="EC" id="1.3.1.76"/>
    </reaction>
</comment>
<dbReference type="GO" id="GO:0043115">
    <property type="term" value="F:precorrin-2 dehydrogenase activity"/>
    <property type="evidence" value="ECO:0007669"/>
    <property type="project" value="UniProtKB-EC"/>
</dbReference>
<evidence type="ECO:0000256" key="5">
    <source>
        <dbReference type="ARBA" id="ARBA00023244"/>
    </source>
</evidence>
<protein>
    <recommendedName>
        <fullName evidence="2">precorrin-2 dehydrogenase</fullName>
        <ecNumber evidence="2">1.3.1.76</ecNumber>
    </recommendedName>
</protein>
<evidence type="ECO:0000256" key="3">
    <source>
        <dbReference type="ARBA" id="ARBA00023002"/>
    </source>
</evidence>
<dbReference type="Pfam" id="PF14824">
    <property type="entry name" value="Sirohm_synth_M"/>
    <property type="match status" value="1"/>
</dbReference>
<name>A0A3B0R106_9ZZZZ</name>
<sequence length="193" mass="21585">MSNNELYPIFLKVSDLEVLIVGGGKVGLEKLTFLLKSSPHAKVTLVAKKILPELINLASDHTVKIVKKPYSKSILLGKHIVIAATDELDVNIQIHKDCKSRNILVNVADNPNYCDFYMGGIVTKGNLKLAISTNGKSPTMAKRLRQFFEEVLPDDVNALVENLNKYRQSIHGNFEEKVKKLNDLTSNMIKKKK</sequence>
<evidence type="ECO:0000256" key="4">
    <source>
        <dbReference type="ARBA" id="ARBA00023027"/>
    </source>
</evidence>
<evidence type="ECO:0000259" key="7">
    <source>
        <dbReference type="Pfam" id="PF14824"/>
    </source>
</evidence>
<evidence type="ECO:0000256" key="6">
    <source>
        <dbReference type="ARBA" id="ARBA00047561"/>
    </source>
</evidence>
<dbReference type="InterPro" id="IPR028161">
    <property type="entry name" value="Met8-like"/>
</dbReference>
<dbReference type="NCBIfam" id="TIGR01470">
    <property type="entry name" value="cysG_Nterm"/>
    <property type="match status" value="1"/>
</dbReference>
<evidence type="ECO:0000256" key="2">
    <source>
        <dbReference type="ARBA" id="ARBA00012400"/>
    </source>
</evidence>
<dbReference type="Pfam" id="PF13241">
    <property type="entry name" value="NAD_binding_7"/>
    <property type="match status" value="1"/>
</dbReference>
<accession>A0A3B0R106</accession>
<dbReference type="GO" id="GO:0019354">
    <property type="term" value="P:siroheme biosynthetic process"/>
    <property type="evidence" value="ECO:0007669"/>
    <property type="project" value="UniProtKB-UniPathway"/>
</dbReference>
<keyword evidence="8" id="KW-0456">Lyase</keyword>
<feature type="domain" description="Siroheme synthase central" evidence="7">
    <location>
        <begin position="125"/>
        <end position="149"/>
    </location>
</feature>
<keyword evidence="3 8" id="KW-0560">Oxidoreductase</keyword>
<dbReference type="Gene3D" id="3.30.160.110">
    <property type="entry name" value="Siroheme synthase, domain 2"/>
    <property type="match status" value="1"/>
</dbReference>
<gene>
    <name evidence="8" type="ORF">MNBD_BACTEROID02-488</name>
</gene>
<comment type="pathway">
    <text evidence="1">Porphyrin-containing compound metabolism; siroheme biosynthesis; sirohydrochlorin from precorrin-2: step 1/1.</text>
</comment>
<dbReference type="GO" id="GO:0004325">
    <property type="term" value="F:ferrochelatase activity"/>
    <property type="evidence" value="ECO:0007669"/>
    <property type="project" value="InterPro"/>
</dbReference>
<dbReference type="InterPro" id="IPR036291">
    <property type="entry name" value="NAD(P)-bd_dom_sf"/>
</dbReference>
<reference evidence="8" key="1">
    <citation type="submission" date="2018-06" db="EMBL/GenBank/DDBJ databases">
        <authorList>
            <person name="Zhirakovskaya E."/>
        </authorList>
    </citation>
    <scope>NUCLEOTIDE SEQUENCE</scope>
</reference>
<dbReference type="PANTHER" id="PTHR35330:SF1">
    <property type="entry name" value="SIROHEME BIOSYNTHESIS PROTEIN MET8"/>
    <property type="match status" value="1"/>
</dbReference>
<dbReference type="EC" id="1.3.1.76" evidence="2"/>
<dbReference type="Gene3D" id="3.40.50.720">
    <property type="entry name" value="NAD(P)-binding Rossmann-like Domain"/>
    <property type="match status" value="1"/>
</dbReference>
<dbReference type="SUPFAM" id="SSF51735">
    <property type="entry name" value="NAD(P)-binding Rossmann-fold domains"/>
    <property type="match status" value="1"/>
</dbReference>
<dbReference type="EMBL" id="UOEB01000222">
    <property type="protein sequence ID" value="VAV85407.1"/>
    <property type="molecule type" value="Genomic_DNA"/>
</dbReference>
<dbReference type="InterPro" id="IPR028281">
    <property type="entry name" value="Sirohaem_synthase_central"/>
</dbReference>
<evidence type="ECO:0000256" key="1">
    <source>
        <dbReference type="ARBA" id="ARBA00005010"/>
    </source>
</evidence>
<evidence type="ECO:0000313" key="8">
    <source>
        <dbReference type="EMBL" id="VAV85407.1"/>
    </source>
</evidence>
<dbReference type="SUPFAM" id="SSF75615">
    <property type="entry name" value="Siroheme synthase middle domains-like"/>
    <property type="match status" value="1"/>
</dbReference>
<keyword evidence="5" id="KW-0627">Porphyrin biosynthesis</keyword>